<evidence type="ECO:0000259" key="3">
    <source>
        <dbReference type="Pfam" id="PF22666"/>
    </source>
</evidence>
<dbReference type="InterPro" id="IPR050887">
    <property type="entry name" value="Beta-mannosidase_GH2"/>
</dbReference>
<evidence type="ECO:0000313" key="5">
    <source>
        <dbReference type="Proteomes" id="UP000297245"/>
    </source>
</evidence>
<dbReference type="GO" id="GO:0006516">
    <property type="term" value="P:glycoprotein catabolic process"/>
    <property type="evidence" value="ECO:0007669"/>
    <property type="project" value="TreeGrafter"/>
</dbReference>
<dbReference type="Gene3D" id="3.20.20.80">
    <property type="entry name" value="Glycosidases"/>
    <property type="match status" value="1"/>
</dbReference>
<dbReference type="AlphaFoldDB" id="A0A4S8LAF9"/>
<reference evidence="4 5" key="1">
    <citation type="journal article" date="2019" name="Nat. Ecol. Evol.">
        <title>Megaphylogeny resolves global patterns of mushroom evolution.</title>
        <authorList>
            <person name="Varga T."/>
            <person name="Krizsan K."/>
            <person name="Foldi C."/>
            <person name="Dima B."/>
            <person name="Sanchez-Garcia M."/>
            <person name="Sanchez-Ramirez S."/>
            <person name="Szollosi G.J."/>
            <person name="Szarkandi J.G."/>
            <person name="Papp V."/>
            <person name="Albert L."/>
            <person name="Andreopoulos W."/>
            <person name="Angelini C."/>
            <person name="Antonin V."/>
            <person name="Barry K.W."/>
            <person name="Bougher N.L."/>
            <person name="Buchanan P."/>
            <person name="Buyck B."/>
            <person name="Bense V."/>
            <person name="Catcheside P."/>
            <person name="Chovatia M."/>
            <person name="Cooper J."/>
            <person name="Damon W."/>
            <person name="Desjardin D."/>
            <person name="Finy P."/>
            <person name="Geml J."/>
            <person name="Haridas S."/>
            <person name="Hughes K."/>
            <person name="Justo A."/>
            <person name="Karasinski D."/>
            <person name="Kautmanova I."/>
            <person name="Kiss B."/>
            <person name="Kocsube S."/>
            <person name="Kotiranta H."/>
            <person name="LaButti K.M."/>
            <person name="Lechner B.E."/>
            <person name="Liimatainen K."/>
            <person name="Lipzen A."/>
            <person name="Lukacs Z."/>
            <person name="Mihaltcheva S."/>
            <person name="Morgado L.N."/>
            <person name="Niskanen T."/>
            <person name="Noordeloos M.E."/>
            <person name="Ohm R.A."/>
            <person name="Ortiz-Santana B."/>
            <person name="Ovrebo C."/>
            <person name="Racz N."/>
            <person name="Riley R."/>
            <person name="Savchenko A."/>
            <person name="Shiryaev A."/>
            <person name="Soop K."/>
            <person name="Spirin V."/>
            <person name="Szebenyi C."/>
            <person name="Tomsovsky M."/>
            <person name="Tulloss R.E."/>
            <person name="Uehling J."/>
            <person name="Grigoriev I.V."/>
            <person name="Vagvolgyi C."/>
            <person name="Papp T."/>
            <person name="Martin F.M."/>
            <person name="Miettinen O."/>
            <person name="Hibbett D.S."/>
            <person name="Nagy L.G."/>
        </authorList>
    </citation>
    <scope>NUCLEOTIDE SEQUENCE [LARGE SCALE GENOMIC DNA]</scope>
    <source>
        <strain evidence="4 5">CBS 962.96</strain>
    </source>
</reference>
<dbReference type="PANTHER" id="PTHR43730:SF1">
    <property type="entry name" value="BETA-MANNOSIDASE"/>
    <property type="match status" value="1"/>
</dbReference>
<dbReference type="InterPro" id="IPR008979">
    <property type="entry name" value="Galactose-bd-like_sf"/>
</dbReference>
<dbReference type="Pfam" id="PF22666">
    <property type="entry name" value="Glyco_hydro_2_N2"/>
    <property type="match status" value="1"/>
</dbReference>
<evidence type="ECO:0000313" key="4">
    <source>
        <dbReference type="EMBL" id="THU85796.1"/>
    </source>
</evidence>
<dbReference type="OrthoDB" id="2866996at2759"/>
<dbReference type="Gene3D" id="2.60.120.260">
    <property type="entry name" value="Galactose-binding domain-like"/>
    <property type="match status" value="1"/>
</dbReference>
<protein>
    <recommendedName>
        <fullName evidence="3">Beta-mannosidase-like galactose-binding domain-containing protein</fullName>
    </recommendedName>
</protein>
<proteinExistence type="predicted"/>
<organism evidence="4 5">
    <name type="scientific">Dendrothele bispora (strain CBS 962.96)</name>
    <dbReference type="NCBI Taxonomy" id="1314807"/>
    <lineage>
        <taxon>Eukaryota</taxon>
        <taxon>Fungi</taxon>
        <taxon>Dikarya</taxon>
        <taxon>Basidiomycota</taxon>
        <taxon>Agaricomycotina</taxon>
        <taxon>Agaricomycetes</taxon>
        <taxon>Agaricomycetidae</taxon>
        <taxon>Agaricales</taxon>
        <taxon>Agaricales incertae sedis</taxon>
        <taxon>Dendrothele</taxon>
    </lineage>
</organism>
<dbReference type="InterPro" id="IPR054593">
    <property type="entry name" value="Beta-mannosidase-like_N2"/>
</dbReference>
<dbReference type="Proteomes" id="UP000297245">
    <property type="component" value="Unassembled WGS sequence"/>
</dbReference>
<evidence type="ECO:0000256" key="2">
    <source>
        <dbReference type="ARBA" id="ARBA00023295"/>
    </source>
</evidence>
<keyword evidence="2" id="KW-0326">Glycosidase</keyword>
<sequence length="283" mass="32020">MVELLQNGIIPDPFVGFNKHKVQWIGEVEWLYTCPLLKIESGRQSAVLEFQGLDTLCDIYVDECLLSVGNMFQAHLVRVPKDVLKASNNIVLLHFKSAAKLAKELEAEMGRVRAGSTNLGDPSRKKFSLVGDTIRGSDGITTVNVKNVILDDKVKLWWPVGSGERALYDTELIDIHTQRTEFRHVQLIQDDLQEADQYGKGKTFLFEINGIRMFMGGELKPVLIKVLLVDLDVDMLHLAGSNWIPASSFLPTLTDERYRARLTLLRDGNHNMVRIWDGDIYEP</sequence>
<feature type="domain" description="Beta-mannosidase-like galactose-binding" evidence="3">
    <location>
        <begin position="2"/>
        <end position="123"/>
    </location>
</feature>
<name>A0A4S8LAF9_DENBC</name>
<dbReference type="PANTHER" id="PTHR43730">
    <property type="entry name" value="BETA-MANNOSIDASE"/>
    <property type="match status" value="1"/>
</dbReference>
<keyword evidence="5" id="KW-1185">Reference proteome</keyword>
<dbReference type="SUPFAM" id="SSF51445">
    <property type="entry name" value="(Trans)glycosidases"/>
    <property type="match status" value="1"/>
</dbReference>
<dbReference type="InterPro" id="IPR017853">
    <property type="entry name" value="GH"/>
</dbReference>
<dbReference type="EMBL" id="ML179529">
    <property type="protein sequence ID" value="THU85796.1"/>
    <property type="molecule type" value="Genomic_DNA"/>
</dbReference>
<keyword evidence="1" id="KW-0378">Hydrolase</keyword>
<dbReference type="GO" id="GO:0004567">
    <property type="term" value="F:beta-mannosidase activity"/>
    <property type="evidence" value="ECO:0007669"/>
    <property type="project" value="TreeGrafter"/>
</dbReference>
<dbReference type="SUPFAM" id="SSF49785">
    <property type="entry name" value="Galactose-binding domain-like"/>
    <property type="match status" value="1"/>
</dbReference>
<gene>
    <name evidence="4" type="ORF">K435DRAFT_868933</name>
</gene>
<evidence type="ECO:0000256" key="1">
    <source>
        <dbReference type="ARBA" id="ARBA00022801"/>
    </source>
</evidence>
<accession>A0A4S8LAF9</accession>